<proteinExistence type="predicted"/>
<evidence type="ECO:0000313" key="7">
    <source>
        <dbReference type="EMBL" id="RYR45938.1"/>
    </source>
</evidence>
<dbReference type="InterPro" id="IPR008949">
    <property type="entry name" value="Isoprenoid_synthase_dom_sf"/>
</dbReference>
<reference evidence="7 8" key="1">
    <citation type="submission" date="2019-01" db="EMBL/GenBank/DDBJ databases">
        <title>Sequencing of cultivated peanut Arachis hypogaea provides insights into genome evolution and oil improvement.</title>
        <authorList>
            <person name="Chen X."/>
        </authorList>
    </citation>
    <scope>NUCLEOTIDE SEQUENCE [LARGE SCALE GENOMIC DNA]</scope>
    <source>
        <strain evidence="8">cv. Fuhuasheng</strain>
        <tissue evidence="7">Leaves</tissue>
    </source>
</reference>
<evidence type="ECO:0000259" key="5">
    <source>
        <dbReference type="Pfam" id="PF01397"/>
    </source>
</evidence>
<evidence type="ECO:0000256" key="2">
    <source>
        <dbReference type="ARBA" id="ARBA00022723"/>
    </source>
</evidence>
<name>A0A445C4V0_ARAHY</name>
<dbReference type="Gene3D" id="1.50.10.130">
    <property type="entry name" value="Terpene synthase, N-terminal domain"/>
    <property type="match status" value="1"/>
</dbReference>
<dbReference type="CDD" id="cd00684">
    <property type="entry name" value="Terpene_cyclase_plant_C1"/>
    <property type="match status" value="1"/>
</dbReference>
<dbReference type="InterPro" id="IPR044814">
    <property type="entry name" value="Terpene_cyclase_plant_C1"/>
</dbReference>
<dbReference type="PANTHER" id="PTHR31225">
    <property type="entry name" value="OS04G0344100 PROTEIN-RELATED"/>
    <property type="match status" value="1"/>
</dbReference>
<feature type="domain" description="Terpene synthase N-terminal" evidence="5">
    <location>
        <begin position="124"/>
        <end position="285"/>
    </location>
</feature>
<dbReference type="EMBL" id="SDMP01000007">
    <property type="protein sequence ID" value="RYR45938.1"/>
    <property type="molecule type" value="Genomic_DNA"/>
</dbReference>
<dbReference type="GO" id="GO:0010333">
    <property type="term" value="F:terpene synthase activity"/>
    <property type="evidence" value="ECO:0007669"/>
    <property type="project" value="InterPro"/>
</dbReference>
<dbReference type="SUPFAM" id="SSF48239">
    <property type="entry name" value="Terpenoid cyclases/Protein prenyltransferases"/>
    <property type="match status" value="1"/>
</dbReference>
<comment type="caution">
    <text evidence="7">The sequence shown here is derived from an EMBL/GenBank/DDBJ whole genome shotgun (WGS) entry which is preliminary data.</text>
</comment>
<accession>A0A445C4V0</accession>
<keyword evidence="8" id="KW-1185">Reference proteome</keyword>
<dbReference type="GO" id="GO:0009611">
    <property type="term" value="P:response to wounding"/>
    <property type="evidence" value="ECO:0007669"/>
    <property type="project" value="UniProtKB-ARBA"/>
</dbReference>
<dbReference type="GO" id="GO:0080027">
    <property type="term" value="P:response to herbivore"/>
    <property type="evidence" value="ECO:0007669"/>
    <property type="project" value="UniProtKB-ARBA"/>
</dbReference>
<comment type="cofactor">
    <cofactor evidence="1">
        <name>Mg(2+)</name>
        <dbReference type="ChEBI" id="CHEBI:18420"/>
    </cofactor>
</comment>
<dbReference type="FunFam" id="1.50.10.130:FF:000001">
    <property type="entry name" value="Isoprene synthase, chloroplastic"/>
    <property type="match status" value="1"/>
</dbReference>
<keyword evidence="3" id="KW-0460">Magnesium</keyword>
<dbReference type="InterPro" id="IPR008930">
    <property type="entry name" value="Terpenoid_cyclase/PrenylTrfase"/>
</dbReference>
<dbReference type="InterPro" id="IPR001906">
    <property type="entry name" value="Terpene_synth_N"/>
</dbReference>
<evidence type="ECO:0000256" key="1">
    <source>
        <dbReference type="ARBA" id="ARBA00001946"/>
    </source>
</evidence>
<dbReference type="Pfam" id="PF01397">
    <property type="entry name" value="Terpene_synth"/>
    <property type="match status" value="1"/>
</dbReference>
<organism evidence="7 8">
    <name type="scientific">Arachis hypogaea</name>
    <name type="common">Peanut</name>
    <dbReference type="NCBI Taxonomy" id="3818"/>
    <lineage>
        <taxon>Eukaryota</taxon>
        <taxon>Viridiplantae</taxon>
        <taxon>Streptophyta</taxon>
        <taxon>Embryophyta</taxon>
        <taxon>Tracheophyta</taxon>
        <taxon>Spermatophyta</taxon>
        <taxon>Magnoliopsida</taxon>
        <taxon>eudicotyledons</taxon>
        <taxon>Gunneridae</taxon>
        <taxon>Pentapetalae</taxon>
        <taxon>rosids</taxon>
        <taxon>fabids</taxon>
        <taxon>Fabales</taxon>
        <taxon>Fabaceae</taxon>
        <taxon>Papilionoideae</taxon>
        <taxon>50 kb inversion clade</taxon>
        <taxon>dalbergioids sensu lato</taxon>
        <taxon>Dalbergieae</taxon>
        <taxon>Pterocarpus clade</taxon>
        <taxon>Arachis</taxon>
    </lineage>
</organism>
<evidence type="ECO:0000313" key="8">
    <source>
        <dbReference type="Proteomes" id="UP000289738"/>
    </source>
</evidence>
<evidence type="ECO:0000256" key="3">
    <source>
        <dbReference type="ARBA" id="ARBA00022842"/>
    </source>
</evidence>
<evidence type="ECO:0000256" key="4">
    <source>
        <dbReference type="ARBA" id="ARBA00023239"/>
    </source>
</evidence>
<dbReference type="GO" id="GO:0000287">
    <property type="term" value="F:magnesium ion binding"/>
    <property type="evidence" value="ECO:0007669"/>
    <property type="project" value="InterPro"/>
</dbReference>
<dbReference type="Pfam" id="PF03936">
    <property type="entry name" value="Terpene_synth_C"/>
    <property type="match status" value="1"/>
</dbReference>
<dbReference type="AlphaFoldDB" id="A0A445C4V0"/>
<dbReference type="Gene3D" id="1.10.600.10">
    <property type="entry name" value="Farnesyl Diphosphate Synthase"/>
    <property type="match status" value="1"/>
</dbReference>
<dbReference type="STRING" id="3818.A0A445C4V0"/>
<dbReference type="FunFam" id="1.10.600.10:FF:000007">
    <property type="entry name" value="Isoprene synthase, chloroplastic"/>
    <property type="match status" value="1"/>
</dbReference>
<evidence type="ECO:0000259" key="6">
    <source>
        <dbReference type="Pfam" id="PF03936"/>
    </source>
</evidence>
<dbReference type="InterPro" id="IPR050148">
    <property type="entry name" value="Terpene_synthase-like"/>
</dbReference>
<dbReference type="InterPro" id="IPR034741">
    <property type="entry name" value="Terpene_cyclase-like_1_C"/>
</dbReference>
<feature type="domain" description="Terpene synthase metal-binding" evidence="6">
    <location>
        <begin position="355"/>
        <end position="593"/>
    </location>
</feature>
<dbReference type="InterPro" id="IPR036965">
    <property type="entry name" value="Terpene_synth_N_sf"/>
</dbReference>
<protein>
    <submittedName>
        <fullName evidence="7">Uncharacterized protein</fullName>
    </submittedName>
</protein>
<keyword evidence="4" id="KW-0456">Lyase</keyword>
<keyword evidence="2" id="KW-0479">Metal-binding</keyword>
<dbReference type="SUPFAM" id="SSF48576">
    <property type="entry name" value="Terpenoid synthases"/>
    <property type="match status" value="1"/>
</dbReference>
<dbReference type="GO" id="GO:0016102">
    <property type="term" value="P:diterpenoid biosynthetic process"/>
    <property type="evidence" value="ECO:0007669"/>
    <property type="project" value="InterPro"/>
</dbReference>
<dbReference type="Proteomes" id="UP000289738">
    <property type="component" value="Chromosome A07"/>
</dbReference>
<sequence length="652" mass="75289">MDKTYVVENNCAQYVINTRLVTTVTVPSSSVPSSTVTVPSSTVTVSSATVAVSSATVAISSATMAIASTAVAIVTTTVAIVTTTKNKLHTELRIAFKVARSQSFTLLHPSMAAERGFGDLQPSIWKYEYIQSLISEYKEESHIKKREVLKEEVRMMLYKVENHVHQLELIDILQRLGVAYHFKDEIKSILDNIYNMEIFNTNILYTTALGFRILRQHGYDISADVFDFFLKESNNFKEHQSSIGIEGILSLYEASFYLVEEETILDDAKKYSSKILKEHVKRNNDGSYTSLLINHSLEYPLHWRVPRWEALWFINTYEKSFNLNLTLLQFAKLDFNIVQSIYQEELKDMSRWWKRTNLAEKLSFARDRLVENFFWTVGMNFNPEFGSFRRAVTKVNCLVNTIDDMYEIFGTLEDLELFTKAIERWDISFGMDNLPYHMKMCFLALNNFVNEVAFESLQNNEVYIVPFLRKSWADLCKAYFVEAKWYYSGYIPTFEEYLENGWRSISSHVLFLHAYFTLPNALKKEQLDSLKEYPNMIRLTSLFCRLVNDLGTYKREKETGDAPSSIQCYMKKSGASEAEACEHVRSIMNTLWKNINKEAHHSSLSQDFIDSILGLTRMVLAMYDHGDYHTFQDSEAKSGILSLIIQPIPLTR</sequence>
<gene>
    <name evidence="7" type="ORF">Ahy_A07g031704</name>
</gene>
<dbReference type="PANTHER" id="PTHR31225:SF244">
    <property type="entry name" value="1,8-CINEOLE SYNTHASE 1, CHLOROPLASTIC-RELATED"/>
    <property type="match status" value="1"/>
</dbReference>
<dbReference type="InterPro" id="IPR005630">
    <property type="entry name" value="Terpene_synthase_metal-bd"/>
</dbReference>
<dbReference type="SFLD" id="SFLDS00005">
    <property type="entry name" value="Isoprenoid_Synthase_Type_I"/>
    <property type="match status" value="1"/>
</dbReference>
<dbReference type="SFLD" id="SFLDG01019">
    <property type="entry name" value="Terpene_Cyclase_Like_1_C_Termi"/>
    <property type="match status" value="1"/>
</dbReference>